<evidence type="ECO:0000313" key="1">
    <source>
        <dbReference type="EMBL" id="KAG8633914.1"/>
    </source>
</evidence>
<evidence type="ECO:0000313" key="2">
    <source>
        <dbReference type="Proteomes" id="UP000091857"/>
    </source>
</evidence>
<keyword evidence="2" id="KW-1185">Reference proteome</keyword>
<proteinExistence type="predicted"/>
<dbReference type="EMBL" id="CM004404">
    <property type="protein sequence ID" value="KAG8633914.1"/>
    <property type="molecule type" value="Genomic_DNA"/>
</dbReference>
<feature type="non-terminal residue" evidence="1">
    <location>
        <position position="1"/>
    </location>
</feature>
<comment type="caution">
    <text evidence="1">The sequence shown here is derived from an EMBL/GenBank/DDBJ whole genome shotgun (WGS) entry which is preliminary data.</text>
</comment>
<gene>
    <name evidence="1" type="ORF">MANES_18G145866v8</name>
</gene>
<sequence>MNYMEKYIPELHGMLKTAEVNIKKRPTQILNGRGKPKWKTKAKVPKEIVPKEGICFHCKEPGHWKRNCKLYLDESKKKKSSETTT</sequence>
<organism evidence="1 2">
    <name type="scientific">Manihot esculenta</name>
    <name type="common">Cassava</name>
    <name type="synonym">Jatropha manihot</name>
    <dbReference type="NCBI Taxonomy" id="3983"/>
    <lineage>
        <taxon>Eukaryota</taxon>
        <taxon>Viridiplantae</taxon>
        <taxon>Streptophyta</taxon>
        <taxon>Embryophyta</taxon>
        <taxon>Tracheophyta</taxon>
        <taxon>Spermatophyta</taxon>
        <taxon>Magnoliopsida</taxon>
        <taxon>eudicotyledons</taxon>
        <taxon>Gunneridae</taxon>
        <taxon>Pentapetalae</taxon>
        <taxon>rosids</taxon>
        <taxon>fabids</taxon>
        <taxon>Malpighiales</taxon>
        <taxon>Euphorbiaceae</taxon>
        <taxon>Crotonoideae</taxon>
        <taxon>Manihoteae</taxon>
        <taxon>Manihot</taxon>
    </lineage>
</organism>
<dbReference type="Proteomes" id="UP000091857">
    <property type="component" value="Chromosome 18"/>
</dbReference>
<accession>A0ACB7G1Z2</accession>
<reference evidence="2" key="1">
    <citation type="journal article" date="2016" name="Nat. Biotechnol.">
        <title>Sequencing wild and cultivated cassava and related species reveals extensive interspecific hybridization and genetic diversity.</title>
        <authorList>
            <person name="Bredeson J.V."/>
            <person name="Lyons J.B."/>
            <person name="Prochnik S.E."/>
            <person name="Wu G.A."/>
            <person name="Ha C.M."/>
            <person name="Edsinger-Gonzales E."/>
            <person name="Grimwood J."/>
            <person name="Schmutz J."/>
            <person name="Rabbi I.Y."/>
            <person name="Egesi C."/>
            <person name="Nauluvula P."/>
            <person name="Lebot V."/>
            <person name="Ndunguru J."/>
            <person name="Mkamilo G."/>
            <person name="Bart R.S."/>
            <person name="Setter T.L."/>
            <person name="Gleadow R.M."/>
            <person name="Kulakow P."/>
            <person name="Ferguson M.E."/>
            <person name="Rounsley S."/>
            <person name="Rokhsar D.S."/>
        </authorList>
    </citation>
    <scope>NUCLEOTIDE SEQUENCE [LARGE SCALE GENOMIC DNA]</scope>
    <source>
        <strain evidence="2">cv. AM560-2</strain>
    </source>
</reference>
<protein>
    <submittedName>
        <fullName evidence="1">Uncharacterized protein</fullName>
    </submittedName>
</protein>
<name>A0ACB7G1Z2_MANES</name>